<dbReference type="PANTHER" id="PTHR42973">
    <property type="entry name" value="BINDING OXIDOREDUCTASE, PUTATIVE (AFU_ORTHOLOGUE AFUA_1G17690)-RELATED"/>
    <property type="match status" value="1"/>
</dbReference>
<comment type="cofactor">
    <cofactor evidence="1">
        <name>FAD</name>
        <dbReference type="ChEBI" id="CHEBI:57692"/>
    </cofactor>
</comment>
<dbReference type="Gene3D" id="3.30.43.10">
    <property type="entry name" value="Uridine Diphospho-n-acetylenolpyruvylglucosamine Reductase, domain 2"/>
    <property type="match status" value="1"/>
</dbReference>
<dbReference type="PROSITE" id="PS51387">
    <property type="entry name" value="FAD_PCMH"/>
    <property type="match status" value="1"/>
</dbReference>
<dbReference type="InterPro" id="IPR016169">
    <property type="entry name" value="FAD-bd_PCMH_sub2"/>
</dbReference>
<proteinExistence type="inferred from homology"/>
<evidence type="ECO:0000313" key="8">
    <source>
        <dbReference type="Proteomes" id="UP001316184"/>
    </source>
</evidence>
<dbReference type="EMBL" id="CP102173">
    <property type="protein sequence ID" value="UUP12866.1"/>
    <property type="molecule type" value="Genomic_DNA"/>
</dbReference>
<dbReference type="Gene3D" id="3.30.465.10">
    <property type="match status" value="1"/>
</dbReference>
<dbReference type="InterPro" id="IPR016166">
    <property type="entry name" value="FAD-bd_PCMH"/>
</dbReference>
<feature type="domain" description="FAD-binding PCMH-type" evidence="6">
    <location>
        <begin position="37"/>
        <end position="209"/>
    </location>
</feature>
<keyword evidence="4" id="KW-0274">FAD</keyword>
<evidence type="ECO:0000256" key="3">
    <source>
        <dbReference type="ARBA" id="ARBA00022630"/>
    </source>
</evidence>
<keyword evidence="5" id="KW-0560">Oxidoreductase</keyword>
<dbReference type="RefSeq" id="WP_232401692.1">
    <property type="nucleotide sequence ID" value="NZ_CP102173.1"/>
</dbReference>
<dbReference type="InterPro" id="IPR006094">
    <property type="entry name" value="Oxid_FAD_bind_N"/>
</dbReference>
<dbReference type="SUPFAM" id="SSF56176">
    <property type="entry name" value="FAD-binding/transporter-associated domain-like"/>
    <property type="match status" value="1"/>
</dbReference>
<comment type="similarity">
    <text evidence="2">Belongs to the oxygen-dependent FAD-linked oxidoreductase family.</text>
</comment>
<keyword evidence="3" id="KW-0285">Flavoprotein</keyword>
<keyword evidence="8" id="KW-1185">Reference proteome</keyword>
<organism evidence="7 8">
    <name type="scientific">Aeromicrobium wangtongii</name>
    <dbReference type="NCBI Taxonomy" id="2969247"/>
    <lineage>
        <taxon>Bacteria</taxon>
        <taxon>Bacillati</taxon>
        <taxon>Actinomycetota</taxon>
        <taxon>Actinomycetes</taxon>
        <taxon>Propionibacteriales</taxon>
        <taxon>Nocardioidaceae</taxon>
        <taxon>Aeromicrobium</taxon>
    </lineage>
</organism>
<evidence type="ECO:0000313" key="7">
    <source>
        <dbReference type="EMBL" id="UUP12866.1"/>
    </source>
</evidence>
<dbReference type="Gene3D" id="3.40.462.20">
    <property type="match status" value="1"/>
</dbReference>
<dbReference type="Pfam" id="PF01565">
    <property type="entry name" value="FAD_binding_4"/>
    <property type="match status" value="1"/>
</dbReference>
<dbReference type="PROSITE" id="PS00862">
    <property type="entry name" value="OX2_COVAL_FAD"/>
    <property type="match status" value="1"/>
</dbReference>
<protein>
    <submittedName>
        <fullName evidence="7">FAD-dependent oxidoreductase</fullName>
    </submittedName>
</protein>
<evidence type="ECO:0000256" key="4">
    <source>
        <dbReference type="ARBA" id="ARBA00022827"/>
    </source>
</evidence>
<dbReference type="PANTHER" id="PTHR42973:SF39">
    <property type="entry name" value="FAD-BINDING PCMH-TYPE DOMAIN-CONTAINING PROTEIN"/>
    <property type="match status" value="1"/>
</dbReference>
<dbReference type="InterPro" id="IPR036318">
    <property type="entry name" value="FAD-bd_PCMH-like_sf"/>
</dbReference>
<evidence type="ECO:0000256" key="2">
    <source>
        <dbReference type="ARBA" id="ARBA00005466"/>
    </source>
</evidence>
<evidence type="ECO:0000256" key="1">
    <source>
        <dbReference type="ARBA" id="ARBA00001974"/>
    </source>
</evidence>
<accession>A0ABY5MAR8</accession>
<evidence type="ECO:0000256" key="5">
    <source>
        <dbReference type="ARBA" id="ARBA00023002"/>
    </source>
</evidence>
<gene>
    <name evidence="7" type="ORF">NQV15_13515</name>
</gene>
<reference evidence="7 8" key="1">
    <citation type="submission" date="2022-08" db="EMBL/GenBank/DDBJ databases">
        <title>novel species in genus Aeromicrobium.</title>
        <authorList>
            <person name="Ye L."/>
        </authorList>
    </citation>
    <scope>NUCLEOTIDE SEQUENCE [LARGE SCALE GENOMIC DNA]</scope>
    <source>
        <strain evidence="8">zg-Y1379</strain>
    </source>
</reference>
<dbReference type="Proteomes" id="UP001316184">
    <property type="component" value="Chromosome"/>
</dbReference>
<dbReference type="InterPro" id="IPR006093">
    <property type="entry name" value="Oxy_OxRdtase_FAD_BS"/>
</dbReference>
<dbReference type="InterPro" id="IPR016167">
    <property type="entry name" value="FAD-bd_PCMH_sub1"/>
</dbReference>
<name>A0ABY5MAR8_9ACTN</name>
<dbReference type="InterPro" id="IPR050416">
    <property type="entry name" value="FAD-linked_Oxidoreductase"/>
</dbReference>
<evidence type="ECO:0000259" key="6">
    <source>
        <dbReference type="PROSITE" id="PS51387"/>
    </source>
</evidence>
<sequence length="453" mass="48113">MVVHHPQIREALPASLARRALGPGDPAYRSVSSTYLRGGRPALVLRPTSVAEVVEAVAFAREYRALPLGIRSGGHGISGRSTNRGGLVIDVSALDGVEVLDEAARRVRIGPGATWKQVSAVLHEHGWAIGSGDYGGVGVGGLATAGGIGYLGRRFGLTIDHVRAVELVLADGSTMRASDDENPDLFWAVRGAGANFGVATSFELEADELGPVGWAHLTLTTSDLAGSLTRFGQLATAAPRDTTAFLVAGRPHGTETHLALYAVVADPEPDVIVERLTPFLDLGTVVRQQVVVTPYRDIMQLAPDVGPDGHHGFGEPSSRSSFLPILDGDTAQRIEAMLATGQIFFLQLRTMGGAISDVPPDRTAFAHRSPAFQLTGLGTPDLDAAWALVEPVSDGLYLSFETRTGPEQIRAAFPGATLSRLIALKHQHDPENLFRDNFNVLVTEADPDQETQP</sequence>